<protein>
    <submittedName>
        <fullName evidence="2">Uncharacterized protein</fullName>
    </submittedName>
</protein>
<dbReference type="AlphaFoldDB" id="A0AAJ0EWG9"/>
<organism evidence="2 3">
    <name type="scientific">Colletotrichum godetiae</name>
    <dbReference type="NCBI Taxonomy" id="1209918"/>
    <lineage>
        <taxon>Eukaryota</taxon>
        <taxon>Fungi</taxon>
        <taxon>Dikarya</taxon>
        <taxon>Ascomycota</taxon>
        <taxon>Pezizomycotina</taxon>
        <taxon>Sordariomycetes</taxon>
        <taxon>Hypocreomycetidae</taxon>
        <taxon>Glomerellales</taxon>
        <taxon>Glomerellaceae</taxon>
        <taxon>Colletotrichum</taxon>
        <taxon>Colletotrichum acutatum species complex</taxon>
    </lineage>
</organism>
<feature type="region of interest" description="Disordered" evidence="1">
    <location>
        <begin position="175"/>
        <end position="197"/>
    </location>
</feature>
<dbReference type="RefSeq" id="XP_060428218.1">
    <property type="nucleotide sequence ID" value="XM_060565874.1"/>
</dbReference>
<proteinExistence type="predicted"/>
<name>A0AAJ0EWG9_9PEZI</name>
<gene>
    <name evidence="2" type="ORF">BDP55DRAFT_190579</name>
</gene>
<sequence>MLQGSPVAPAVLPGFLFGLTRCNRPGNHSLRNQDGKIVALAPTTEYPQGAGGSCFPAFLICTLIGFSVHVYILCHEQSLDQPSFRLTWLSESNIVCISGSMIFNLLPHAGPRQLQALRIPHACHPPASRTCLGFKVTEVCPLRCLPSPPPFGVQDLGPFNEAILHTASSVRPWRAARRSNLAQEEQKPTTQGPHLSKSSLCLHRSWPLPMPPASSQPKDDSNGRPMPPHGRPTSLHVAQAQMGRSPATYFRPFCLFSDCSLTWGPVEFPRLANVN</sequence>
<evidence type="ECO:0000313" key="2">
    <source>
        <dbReference type="EMBL" id="KAK1674215.1"/>
    </source>
</evidence>
<evidence type="ECO:0000256" key="1">
    <source>
        <dbReference type="SAM" id="MobiDB-lite"/>
    </source>
</evidence>
<dbReference type="Proteomes" id="UP001224890">
    <property type="component" value="Unassembled WGS sequence"/>
</dbReference>
<feature type="compositionally biased region" description="Polar residues" evidence="1">
    <location>
        <begin position="180"/>
        <end position="197"/>
    </location>
</feature>
<feature type="region of interest" description="Disordered" evidence="1">
    <location>
        <begin position="209"/>
        <end position="239"/>
    </location>
</feature>
<evidence type="ECO:0000313" key="3">
    <source>
        <dbReference type="Proteomes" id="UP001224890"/>
    </source>
</evidence>
<reference evidence="2" key="1">
    <citation type="submission" date="2021-06" db="EMBL/GenBank/DDBJ databases">
        <title>Comparative genomics, transcriptomics and evolutionary studies reveal genomic signatures of adaptation to plant cell wall in hemibiotrophic fungi.</title>
        <authorList>
            <consortium name="DOE Joint Genome Institute"/>
            <person name="Baroncelli R."/>
            <person name="Diaz J.F."/>
            <person name="Benocci T."/>
            <person name="Peng M."/>
            <person name="Battaglia E."/>
            <person name="Haridas S."/>
            <person name="Andreopoulos W."/>
            <person name="Labutti K."/>
            <person name="Pangilinan J."/>
            <person name="Floch G.L."/>
            <person name="Makela M.R."/>
            <person name="Henrissat B."/>
            <person name="Grigoriev I.V."/>
            <person name="Crouch J.A."/>
            <person name="De Vries R.P."/>
            <person name="Sukno S.A."/>
            <person name="Thon M.R."/>
        </authorList>
    </citation>
    <scope>NUCLEOTIDE SEQUENCE</scope>
    <source>
        <strain evidence="2">CBS 193.32</strain>
    </source>
</reference>
<keyword evidence="3" id="KW-1185">Reference proteome</keyword>
<comment type="caution">
    <text evidence="2">The sequence shown here is derived from an EMBL/GenBank/DDBJ whole genome shotgun (WGS) entry which is preliminary data.</text>
</comment>
<accession>A0AAJ0EWG9</accession>
<dbReference type="GeneID" id="85450400"/>
<dbReference type="EMBL" id="JAHMHR010000027">
    <property type="protein sequence ID" value="KAK1674215.1"/>
    <property type="molecule type" value="Genomic_DNA"/>
</dbReference>